<dbReference type="SUPFAM" id="SSF53335">
    <property type="entry name" value="S-adenosyl-L-methionine-dependent methyltransferases"/>
    <property type="match status" value="1"/>
</dbReference>
<dbReference type="PANTHER" id="PTHR14741:SF32">
    <property type="entry name" value="TRIMETHYLGUANOSINE SYNTHASE"/>
    <property type="match status" value="1"/>
</dbReference>
<evidence type="ECO:0000256" key="5">
    <source>
        <dbReference type="ARBA" id="ARBA00048763"/>
    </source>
</evidence>
<protein>
    <recommendedName>
        <fullName evidence="1">Trimethylguanosine synthase</fullName>
    </recommendedName>
    <alternativeName>
        <fullName evidence="7">Cap-specific guanine-N(2) methyltransferase</fullName>
    </alternativeName>
</protein>
<comment type="catalytic activity">
    <reaction evidence="6">
        <text>a 5'-end (N(7)-methyl 5'-triphosphoguanosine)-ribonucleoside in snRNA + S-adenosyl-L-methionine = a 5'-end (N(2),N(7)-dimethyl 5'-triphosphoguanosine)-ribonucleoside in snRNA + S-adenosyl-L-homocysteine + H(+)</text>
        <dbReference type="Rhea" id="RHEA:78471"/>
        <dbReference type="Rhea" id="RHEA-COMP:19085"/>
        <dbReference type="Rhea" id="RHEA-COMP:19087"/>
        <dbReference type="ChEBI" id="CHEBI:15378"/>
        <dbReference type="ChEBI" id="CHEBI:57856"/>
        <dbReference type="ChEBI" id="CHEBI:59789"/>
        <dbReference type="ChEBI" id="CHEBI:156461"/>
        <dbReference type="ChEBI" id="CHEBI:172880"/>
    </reaction>
    <physiologicalReaction direction="left-to-right" evidence="6">
        <dbReference type="Rhea" id="RHEA:78472"/>
    </physiologicalReaction>
</comment>
<evidence type="ECO:0000256" key="1">
    <source>
        <dbReference type="ARBA" id="ARBA00018517"/>
    </source>
</evidence>
<evidence type="ECO:0000256" key="2">
    <source>
        <dbReference type="ARBA" id="ARBA00025783"/>
    </source>
</evidence>
<dbReference type="AlphaFoldDB" id="A0AA38RV56"/>
<reference evidence="9" key="1">
    <citation type="submission" date="2022-07" db="EMBL/GenBank/DDBJ databases">
        <title>Fungi with potential for degradation of polypropylene.</title>
        <authorList>
            <person name="Gostincar C."/>
        </authorList>
    </citation>
    <scope>NUCLEOTIDE SEQUENCE</scope>
    <source>
        <strain evidence="9">EXF-13308</strain>
    </source>
</reference>
<dbReference type="Gene3D" id="3.40.50.150">
    <property type="entry name" value="Vaccinia Virus protein VP39"/>
    <property type="match status" value="1"/>
</dbReference>
<dbReference type="InterPro" id="IPR019012">
    <property type="entry name" value="RNA_cap_Gua-N2-MeTrfase"/>
</dbReference>
<evidence type="ECO:0000256" key="7">
    <source>
        <dbReference type="ARBA" id="ARBA00049790"/>
    </source>
</evidence>
<evidence type="ECO:0000256" key="3">
    <source>
        <dbReference type="ARBA" id="ARBA00047418"/>
    </source>
</evidence>
<dbReference type="PANTHER" id="PTHR14741">
    <property type="entry name" value="S-ADENOSYLMETHIONINE-DEPENDENT METHYLTRANSFERASE RELATED"/>
    <property type="match status" value="1"/>
</dbReference>
<feature type="region of interest" description="Disordered" evidence="8">
    <location>
        <begin position="149"/>
        <end position="209"/>
    </location>
</feature>
<evidence type="ECO:0000313" key="10">
    <source>
        <dbReference type="Proteomes" id="UP001174694"/>
    </source>
</evidence>
<evidence type="ECO:0000256" key="6">
    <source>
        <dbReference type="ARBA" id="ARBA00049075"/>
    </source>
</evidence>
<dbReference type="GO" id="GO:0005634">
    <property type="term" value="C:nucleus"/>
    <property type="evidence" value="ECO:0007669"/>
    <property type="project" value="TreeGrafter"/>
</dbReference>
<comment type="catalytic activity">
    <reaction evidence="5">
        <text>a 5'-end (N(2),N(7)-dimethyl 5'-triphosphoguanosine)-ribonucleoside in snRNA + S-adenosyl-L-methionine = a 5'-end (N(2),N(2),N(7)-trimethyl 5'-triphosphoguanosine)-ribonucleoside in snRNA + S-adenosyl-L-homocysteine + H(+)</text>
        <dbReference type="Rhea" id="RHEA:78479"/>
        <dbReference type="Rhea" id="RHEA-COMP:19087"/>
        <dbReference type="Rhea" id="RHEA-COMP:19089"/>
        <dbReference type="ChEBI" id="CHEBI:15378"/>
        <dbReference type="ChEBI" id="CHEBI:57856"/>
        <dbReference type="ChEBI" id="CHEBI:59789"/>
        <dbReference type="ChEBI" id="CHEBI:167623"/>
        <dbReference type="ChEBI" id="CHEBI:172880"/>
    </reaction>
    <physiologicalReaction direction="left-to-right" evidence="5">
        <dbReference type="Rhea" id="RHEA:78480"/>
    </physiologicalReaction>
</comment>
<comment type="similarity">
    <text evidence="2">Belongs to the methyltransferase superfamily. Trimethylguanosine synthase family.</text>
</comment>
<dbReference type="Pfam" id="PF09445">
    <property type="entry name" value="Methyltransf_15"/>
    <property type="match status" value="1"/>
</dbReference>
<comment type="catalytic activity">
    <reaction evidence="4">
        <text>a 5'-end (N(7)-methyl 5'-triphosphoguanosine)-ribonucleoside in snoRNA + S-adenosyl-L-methionine = a 5'-end (N(2),N(7)-dimethyl 5'-triphosphoguanosine)-ribonucleoside in snoRNA + S-adenosyl-L-homocysteine + H(+)</text>
        <dbReference type="Rhea" id="RHEA:78475"/>
        <dbReference type="Rhea" id="RHEA-COMP:19086"/>
        <dbReference type="Rhea" id="RHEA-COMP:19088"/>
        <dbReference type="ChEBI" id="CHEBI:15378"/>
        <dbReference type="ChEBI" id="CHEBI:57856"/>
        <dbReference type="ChEBI" id="CHEBI:59789"/>
        <dbReference type="ChEBI" id="CHEBI:156461"/>
        <dbReference type="ChEBI" id="CHEBI:172880"/>
    </reaction>
    <physiologicalReaction direction="left-to-right" evidence="4">
        <dbReference type="Rhea" id="RHEA:78476"/>
    </physiologicalReaction>
</comment>
<feature type="compositionally biased region" description="Low complexity" evidence="8">
    <location>
        <begin position="187"/>
        <end position="197"/>
    </location>
</feature>
<dbReference type="EMBL" id="JANBVO010000001">
    <property type="protein sequence ID" value="KAJ9157303.1"/>
    <property type="molecule type" value="Genomic_DNA"/>
</dbReference>
<dbReference type="CDD" id="cd02440">
    <property type="entry name" value="AdoMet_MTases"/>
    <property type="match status" value="1"/>
</dbReference>
<comment type="catalytic activity">
    <reaction evidence="3">
        <text>a 5'-end (N(2),N(7)-dimethyl 5'-triphosphoguanosine)-ribonucleoside in snoRNA + S-adenosyl-L-methionine = a 5'-end (N(2),N(2),N(7)-trimethyl 5'-triphosphoguanosine)-ribonucleoside in snoRNA + S-adenosyl-L-homocysteine + H(+)</text>
        <dbReference type="Rhea" id="RHEA:78507"/>
        <dbReference type="Rhea" id="RHEA-COMP:19088"/>
        <dbReference type="Rhea" id="RHEA-COMP:19090"/>
        <dbReference type="ChEBI" id="CHEBI:15378"/>
        <dbReference type="ChEBI" id="CHEBI:57856"/>
        <dbReference type="ChEBI" id="CHEBI:59789"/>
        <dbReference type="ChEBI" id="CHEBI:167623"/>
        <dbReference type="ChEBI" id="CHEBI:172880"/>
    </reaction>
    <physiologicalReaction direction="left-to-right" evidence="3">
        <dbReference type="Rhea" id="RHEA:78508"/>
    </physiologicalReaction>
</comment>
<evidence type="ECO:0000256" key="8">
    <source>
        <dbReference type="SAM" id="MobiDB-lite"/>
    </source>
</evidence>
<feature type="compositionally biased region" description="Acidic residues" evidence="8">
    <location>
        <begin position="163"/>
        <end position="186"/>
    </location>
</feature>
<evidence type="ECO:0000313" key="9">
    <source>
        <dbReference type="EMBL" id="KAJ9157303.1"/>
    </source>
</evidence>
<dbReference type="GO" id="GO:0071164">
    <property type="term" value="F:RNA cap trimethylguanosine synthase activity"/>
    <property type="evidence" value="ECO:0007669"/>
    <property type="project" value="TreeGrafter"/>
</dbReference>
<evidence type="ECO:0000256" key="4">
    <source>
        <dbReference type="ARBA" id="ARBA00048740"/>
    </source>
</evidence>
<accession>A0AA38RV56</accession>
<comment type="caution">
    <text evidence="9">The sequence shown here is derived from an EMBL/GenBank/DDBJ whole genome shotgun (WGS) entry which is preliminary data.</text>
</comment>
<dbReference type="Proteomes" id="UP001174694">
    <property type="component" value="Unassembled WGS sequence"/>
</dbReference>
<gene>
    <name evidence="9" type="ORF">NKR23_g635</name>
</gene>
<proteinExistence type="inferred from homology"/>
<keyword evidence="10" id="KW-1185">Reference proteome</keyword>
<dbReference type="InterPro" id="IPR029063">
    <property type="entry name" value="SAM-dependent_MTases_sf"/>
</dbReference>
<sequence length="312" mass="33605">MRAAERLPLTAACKHYSRIGEVPWDIQKYWHQRYSIFSYYDYDIRLTDDAWFGVTPEPVATQIATDLAGSAPPSKTILVDLFAGAGGNAIAFALSGRWDRVVAVEKDAATLACAQHNAEMYEVPDGLITWVNDDCFEYLALLRREGGGVGAQGGSPARHSESDSDNDSSSDSDSDSDGSNDIDSSSDSDSGSSSRGSAKSDSKKQGSPLDSALRIDLTTAQIFASPPWGGVGYGAQAVFDVEAMQPYGLTQLHEACRPYAHALYLPRTSDLRQIARLVPEGRKVEVVQYCMEGASKAMVAYIPDADEAAPSK</sequence>
<name>A0AA38RV56_9PEZI</name>
<organism evidence="9 10">
    <name type="scientific">Pleurostoma richardsiae</name>
    <dbReference type="NCBI Taxonomy" id="41990"/>
    <lineage>
        <taxon>Eukaryota</taxon>
        <taxon>Fungi</taxon>
        <taxon>Dikarya</taxon>
        <taxon>Ascomycota</taxon>
        <taxon>Pezizomycotina</taxon>
        <taxon>Sordariomycetes</taxon>
        <taxon>Sordariomycetidae</taxon>
        <taxon>Calosphaeriales</taxon>
        <taxon>Pleurostomataceae</taxon>
        <taxon>Pleurostoma</taxon>
    </lineage>
</organism>